<name>U5DKQ8_9CHRO</name>
<dbReference type="PANTHER" id="PTHR42837:SF2">
    <property type="entry name" value="MEMBRANE METALLOPROTEASE ARASP2, CHLOROPLASTIC-RELATED"/>
    <property type="match status" value="1"/>
</dbReference>
<dbReference type="eggNOG" id="COG0750">
    <property type="taxonomic scope" value="Bacteria"/>
</dbReference>
<dbReference type="STRING" id="582515.KR51_00024030"/>
<evidence type="ECO:0000256" key="1">
    <source>
        <dbReference type="ARBA" id="ARBA00001947"/>
    </source>
</evidence>
<evidence type="ECO:0000259" key="12">
    <source>
        <dbReference type="SMART" id="SM00228"/>
    </source>
</evidence>
<evidence type="ECO:0000313" key="13">
    <source>
        <dbReference type="EMBL" id="ERN41139.1"/>
    </source>
</evidence>
<evidence type="ECO:0000256" key="10">
    <source>
        <dbReference type="ARBA" id="ARBA00023136"/>
    </source>
</evidence>
<keyword evidence="10 11" id="KW-0472">Membrane</keyword>
<dbReference type="InterPro" id="IPR041489">
    <property type="entry name" value="PDZ_6"/>
</dbReference>
<accession>U5DKQ8</accession>
<dbReference type="Pfam" id="PF02163">
    <property type="entry name" value="Peptidase_M50"/>
    <property type="match status" value="1"/>
</dbReference>
<dbReference type="CDD" id="cd23081">
    <property type="entry name" value="cpPDZ_EcRseP-like"/>
    <property type="match status" value="1"/>
</dbReference>
<keyword evidence="9 11" id="KW-0482">Metalloprotease</keyword>
<sequence>MSVLAAIAVLAVLIIVHELGHFAAARAQGIHVNRFSIGFGPALWKYQGERTEYAVRVFPLGGFVGFPDDDPDSPIPPDDPNLLQNRPIVDRAIVISAGVIANFLFAYVLLTAQVGIFGVPNLYPGVAVPQLAEVADSPARAAGLEPGDVILAVGAEPLAEGEAAVETLQQAIQRSPNLPLELTVLRDGERLNPVVTPRADEEGNGRIGVFLSVRGESVDGELAFRRPNGIGEIIAAGAAEYQRIFQLTFEGFGRLIGNFSESADQIAGPVAIVAVGANIASNDAGGLFRFAALISINLGIINILPLPVLDGGQLVFLGIEALRGKPLPSKIREGIMQTGVVMLLGLAIFLVIRDTANLGAVQEMFNN</sequence>
<evidence type="ECO:0000313" key="14">
    <source>
        <dbReference type="Proteomes" id="UP000016960"/>
    </source>
</evidence>
<comment type="subcellular location">
    <subcellularLocation>
        <location evidence="2">Membrane</location>
        <topology evidence="2">Multi-pass membrane protein</topology>
    </subcellularLocation>
</comment>
<keyword evidence="6 11" id="KW-0378">Hydrolase</keyword>
<dbReference type="GO" id="GO:0046872">
    <property type="term" value="F:metal ion binding"/>
    <property type="evidence" value="ECO:0007669"/>
    <property type="project" value="UniProtKB-KW"/>
</dbReference>
<dbReference type="PANTHER" id="PTHR42837">
    <property type="entry name" value="REGULATOR OF SIGMA-E PROTEASE RSEP"/>
    <property type="match status" value="1"/>
</dbReference>
<evidence type="ECO:0000256" key="7">
    <source>
        <dbReference type="ARBA" id="ARBA00022833"/>
    </source>
</evidence>
<dbReference type="InterPro" id="IPR004387">
    <property type="entry name" value="Pept_M50_Zn"/>
</dbReference>
<feature type="transmembrane region" description="Helical" evidence="11">
    <location>
        <begin position="287"/>
        <end position="308"/>
    </location>
</feature>
<comment type="caution">
    <text evidence="13">The sequence shown here is derived from an EMBL/GenBank/DDBJ whole genome shotgun (WGS) entry which is preliminary data.</text>
</comment>
<organism evidence="13 14">
    <name type="scientific">Rubidibacter lacunae KORDI 51-2</name>
    <dbReference type="NCBI Taxonomy" id="582515"/>
    <lineage>
        <taxon>Bacteria</taxon>
        <taxon>Bacillati</taxon>
        <taxon>Cyanobacteriota</taxon>
        <taxon>Cyanophyceae</taxon>
        <taxon>Oscillatoriophycideae</taxon>
        <taxon>Chroococcales</taxon>
        <taxon>Aphanothecaceae</taxon>
        <taxon>Rubidibacter</taxon>
    </lineage>
</organism>
<dbReference type="GO" id="GO:0016020">
    <property type="term" value="C:membrane"/>
    <property type="evidence" value="ECO:0007669"/>
    <property type="project" value="UniProtKB-SubCell"/>
</dbReference>
<dbReference type="InterPro" id="IPR001478">
    <property type="entry name" value="PDZ"/>
</dbReference>
<dbReference type="FunCoup" id="U5DKQ8">
    <property type="interactions" value="440"/>
</dbReference>
<keyword evidence="11" id="KW-0479">Metal-binding</keyword>
<comment type="similarity">
    <text evidence="3 11">Belongs to the peptidase M50B family.</text>
</comment>
<dbReference type="NCBIfam" id="TIGR00054">
    <property type="entry name" value="RIP metalloprotease RseP"/>
    <property type="match status" value="2"/>
</dbReference>
<feature type="transmembrane region" description="Helical" evidence="11">
    <location>
        <begin position="92"/>
        <end position="110"/>
    </location>
</feature>
<evidence type="ECO:0000256" key="5">
    <source>
        <dbReference type="ARBA" id="ARBA00022692"/>
    </source>
</evidence>
<evidence type="ECO:0000256" key="4">
    <source>
        <dbReference type="ARBA" id="ARBA00022670"/>
    </source>
</evidence>
<dbReference type="AlphaFoldDB" id="U5DKQ8"/>
<evidence type="ECO:0000256" key="2">
    <source>
        <dbReference type="ARBA" id="ARBA00004141"/>
    </source>
</evidence>
<dbReference type="GO" id="GO:0004222">
    <property type="term" value="F:metalloendopeptidase activity"/>
    <property type="evidence" value="ECO:0007669"/>
    <property type="project" value="InterPro"/>
</dbReference>
<feature type="transmembrane region" description="Helical" evidence="11">
    <location>
        <begin position="334"/>
        <end position="352"/>
    </location>
</feature>
<dbReference type="Proteomes" id="UP000016960">
    <property type="component" value="Unassembled WGS sequence"/>
</dbReference>
<dbReference type="InterPro" id="IPR008915">
    <property type="entry name" value="Peptidase_M50"/>
</dbReference>
<keyword evidence="14" id="KW-1185">Reference proteome</keyword>
<evidence type="ECO:0000256" key="6">
    <source>
        <dbReference type="ARBA" id="ARBA00022801"/>
    </source>
</evidence>
<evidence type="ECO:0000256" key="8">
    <source>
        <dbReference type="ARBA" id="ARBA00022989"/>
    </source>
</evidence>
<reference evidence="13 14" key="1">
    <citation type="submission" date="2013-05" db="EMBL/GenBank/DDBJ databases">
        <title>Draft genome sequence of Rubidibacter lacunae KORDI 51-2.</title>
        <authorList>
            <person name="Choi D.H."/>
            <person name="Noh J.H."/>
            <person name="Kwon K.-K."/>
            <person name="Lee J.-H."/>
            <person name="Ryu J.-Y."/>
        </authorList>
    </citation>
    <scope>NUCLEOTIDE SEQUENCE [LARGE SCALE GENOMIC DNA]</scope>
    <source>
        <strain evidence="13 14">KORDI 51-2</strain>
    </source>
</reference>
<keyword evidence="7 11" id="KW-0862">Zinc</keyword>
<keyword evidence="5 11" id="KW-0812">Transmembrane</keyword>
<keyword evidence="4 13" id="KW-0645">Protease</keyword>
<dbReference type="EMBL" id="ASSJ01000055">
    <property type="protein sequence ID" value="ERN41139.1"/>
    <property type="molecule type" value="Genomic_DNA"/>
</dbReference>
<dbReference type="SMART" id="SM00228">
    <property type="entry name" value="PDZ"/>
    <property type="match status" value="1"/>
</dbReference>
<dbReference type="InParanoid" id="U5DKQ8"/>
<protein>
    <recommendedName>
        <fullName evidence="11">Zinc metalloprotease</fullName>
        <ecNumber evidence="11">3.4.24.-</ecNumber>
    </recommendedName>
</protein>
<dbReference type="Gene3D" id="2.30.42.10">
    <property type="match status" value="1"/>
</dbReference>
<gene>
    <name evidence="13" type="ORF">KR51_00024030</name>
</gene>
<evidence type="ECO:0000256" key="3">
    <source>
        <dbReference type="ARBA" id="ARBA00007931"/>
    </source>
</evidence>
<keyword evidence="8 11" id="KW-1133">Transmembrane helix</keyword>
<dbReference type="EC" id="3.4.24.-" evidence="11"/>
<dbReference type="SUPFAM" id="SSF50156">
    <property type="entry name" value="PDZ domain-like"/>
    <property type="match status" value="1"/>
</dbReference>
<dbReference type="Pfam" id="PF17820">
    <property type="entry name" value="PDZ_6"/>
    <property type="match status" value="1"/>
</dbReference>
<feature type="domain" description="PDZ" evidence="12">
    <location>
        <begin position="112"/>
        <end position="188"/>
    </location>
</feature>
<dbReference type="CDD" id="cd06163">
    <property type="entry name" value="S2P-M50_PDZ_RseP-like"/>
    <property type="match status" value="1"/>
</dbReference>
<evidence type="ECO:0000256" key="9">
    <source>
        <dbReference type="ARBA" id="ARBA00023049"/>
    </source>
</evidence>
<comment type="cofactor">
    <cofactor evidence="1 11">
        <name>Zn(2+)</name>
        <dbReference type="ChEBI" id="CHEBI:29105"/>
    </cofactor>
</comment>
<evidence type="ECO:0000256" key="11">
    <source>
        <dbReference type="RuleBase" id="RU362031"/>
    </source>
</evidence>
<dbReference type="OrthoDB" id="9782003at2"/>
<dbReference type="RefSeq" id="WP_022607601.1">
    <property type="nucleotide sequence ID" value="NZ_ASSJ01000055.1"/>
</dbReference>
<dbReference type="InterPro" id="IPR036034">
    <property type="entry name" value="PDZ_sf"/>
</dbReference>
<dbReference type="GO" id="GO:0006508">
    <property type="term" value="P:proteolysis"/>
    <property type="evidence" value="ECO:0007669"/>
    <property type="project" value="UniProtKB-KW"/>
</dbReference>
<proteinExistence type="inferred from homology"/>